<evidence type="ECO:0000313" key="5">
    <source>
        <dbReference type="Proteomes" id="UP000662857"/>
    </source>
</evidence>
<gene>
    <name evidence="4" type="ORF">JQS43_15265</name>
</gene>
<reference evidence="4" key="1">
    <citation type="submission" date="2021-02" db="EMBL/GenBank/DDBJ databases">
        <title>Natrosporangium hydrolyticum gen. nov., sp. nov, a haloalkaliphilic actinobacterium from a soda solonchak soil.</title>
        <authorList>
            <person name="Sorokin D.Y."/>
            <person name="Khijniak T.V."/>
            <person name="Zakharycheva A.P."/>
            <person name="Boueva O.V."/>
            <person name="Ariskina E.V."/>
            <person name="Hahnke R.L."/>
            <person name="Bunk B."/>
            <person name="Sproer C."/>
            <person name="Schumann P."/>
            <person name="Evtushenko L.I."/>
            <person name="Kublanov I.V."/>
        </authorList>
    </citation>
    <scope>NUCLEOTIDE SEQUENCE</scope>
    <source>
        <strain evidence="4">DSM 106523</strain>
    </source>
</reference>
<feature type="domain" description="HTH luxR-type" evidence="3">
    <location>
        <begin position="907"/>
        <end position="972"/>
    </location>
</feature>
<dbReference type="PRINTS" id="PR00038">
    <property type="entry name" value="HTHLUXR"/>
</dbReference>
<keyword evidence="2" id="KW-0067">ATP-binding</keyword>
<dbReference type="RefSeq" id="WP_239675069.1">
    <property type="nucleotide sequence ID" value="NZ_CP070499.1"/>
</dbReference>
<dbReference type="InterPro" id="IPR027417">
    <property type="entry name" value="P-loop_NTPase"/>
</dbReference>
<dbReference type="GO" id="GO:0003677">
    <property type="term" value="F:DNA binding"/>
    <property type="evidence" value="ECO:0007669"/>
    <property type="project" value="InterPro"/>
</dbReference>
<dbReference type="PANTHER" id="PTHR16305">
    <property type="entry name" value="TESTICULAR SOLUBLE ADENYLYL CYCLASE"/>
    <property type="match status" value="1"/>
</dbReference>
<evidence type="ECO:0000256" key="1">
    <source>
        <dbReference type="ARBA" id="ARBA00022741"/>
    </source>
</evidence>
<dbReference type="InterPro" id="IPR016032">
    <property type="entry name" value="Sig_transdc_resp-reg_C-effctor"/>
</dbReference>
<dbReference type="SUPFAM" id="SSF48452">
    <property type="entry name" value="TPR-like"/>
    <property type="match status" value="1"/>
</dbReference>
<dbReference type="InterPro" id="IPR011990">
    <property type="entry name" value="TPR-like_helical_dom_sf"/>
</dbReference>
<dbReference type="GO" id="GO:0004016">
    <property type="term" value="F:adenylate cyclase activity"/>
    <property type="evidence" value="ECO:0007669"/>
    <property type="project" value="TreeGrafter"/>
</dbReference>
<name>A0A895Y6L5_9ACTN</name>
<dbReference type="InterPro" id="IPR036388">
    <property type="entry name" value="WH-like_DNA-bd_sf"/>
</dbReference>
<dbReference type="SUPFAM" id="SSF52540">
    <property type="entry name" value="P-loop containing nucleoside triphosphate hydrolases"/>
    <property type="match status" value="1"/>
</dbReference>
<dbReference type="PROSITE" id="PS50043">
    <property type="entry name" value="HTH_LUXR_2"/>
    <property type="match status" value="1"/>
</dbReference>
<organism evidence="4 5">
    <name type="scientific">Natronosporangium hydrolyticum</name>
    <dbReference type="NCBI Taxonomy" id="2811111"/>
    <lineage>
        <taxon>Bacteria</taxon>
        <taxon>Bacillati</taxon>
        <taxon>Actinomycetota</taxon>
        <taxon>Actinomycetes</taxon>
        <taxon>Micromonosporales</taxon>
        <taxon>Micromonosporaceae</taxon>
        <taxon>Natronosporangium</taxon>
    </lineage>
</organism>
<dbReference type="AlphaFoldDB" id="A0A895Y6L5"/>
<evidence type="ECO:0000259" key="3">
    <source>
        <dbReference type="PROSITE" id="PS50043"/>
    </source>
</evidence>
<protein>
    <submittedName>
        <fullName evidence="4">AAA family ATPase</fullName>
    </submittedName>
</protein>
<dbReference type="InterPro" id="IPR041664">
    <property type="entry name" value="AAA_16"/>
</dbReference>
<dbReference type="GO" id="GO:0005524">
    <property type="term" value="F:ATP binding"/>
    <property type="evidence" value="ECO:0007669"/>
    <property type="project" value="UniProtKB-KW"/>
</dbReference>
<dbReference type="CDD" id="cd06170">
    <property type="entry name" value="LuxR_C_like"/>
    <property type="match status" value="1"/>
</dbReference>
<dbReference type="Gene3D" id="1.25.40.10">
    <property type="entry name" value="Tetratricopeptide repeat domain"/>
    <property type="match status" value="1"/>
</dbReference>
<dbReference type="KEGG" id="nhy:JQS43_15265"/>
<evidence type="ECO:0000313" key="4">
    <source>
        <dbReference type="EMBL" id="QSB13011.1"/>
    </source>
</evidence>
<sequence>MAERLATADDPPTLAAPSFVGRGREVAALSDALARPPAVVLVEGEPGIGKSRLLDEVLTATATRSTTLMAVSPPLRHSLTLGPVVDALRQATVQIKGLELSALAGALRPLFPEWSQTLPPPPEPLPDAGAAQHRLFRALAELVDALGVELVVLEDAHWADDVTLEFLLFLAARQPAGAPSLLVSYRPEELTDQSLLLRLSSRLPAGSTQLRMALAPLDQPATAALVSSMLDSEPISDEFARYLHERTAGVPLVLEESVRLLHDRADLVLRDGQWVRLSVHELQVPPTVRDSTRERVGRLSSVAQQVLRAAAVVSEPAAESVLAATAGLATRSCQAGIVAAAASGLLAETDPGRWRFRHRLAASAVYESIPSAERSALHLRAGRALERHQPPPVAQLARHFRAAGETARWAHFAELAAGRSIDSGDHSGAVELLIELLRRAPLPPADRSRIAATAASATLARREPVDELHHELVRTLRATLDSPDLTPQQQAEIRNPLGRLLINQGEAEAALSELAQAVTYLDRDPMEAARAMTLLGWAYAGPWPASTHLRWLHRAAELLPRLRTTAERRSLAGNRAAALLMLGEQEAWQVIADLPTDAATSVERHDVCRINTNIATGALIWGRYREARERLTAALALADAEDLVRLRYNILLELANLDWFTGHWDGLARRASELAQADRDRPSTSLAAARLAGRLAAAAGQWRTAEQRFQEVLAEANRHGAVHDTVEPAAALARLRLAEGQVDRALRITDEPIRAVATKRTWLWAVDIAPTRVTALLAAGDVDAATRLVRQFARGLHKRDAPGPRAALAVCRAALAAATGEHARAVAGFARAARAWEALPRPYEALLTRERQAEALFAGGHPESGRELLSQVYERLSTLGARGDSDRVAQRLREHGAVVPRLWRGGRKGYGDRLSPRELEVVRLVVAGKTNREIGRILVKSPATVDQQLRSAMRKLGVSSRTALAVSAVAAGVFAEEGDAESTA</sequence>
<dbReference type="SUPFAM" id="SSF46894">
    <property type="entry name" value="C-terminal effector domain of the bipartite response regulators"/>
    <property type="match status" value="1"/>
</dbReference>
<dbReference type="Pfam" id="PF13191">
    <property type="entry name" value="AAA_16"/>
    <property type="match status" value="1"/>
</dbReference>
<dbReference type="GO" id="GO:0006355">
    <property type="term" value="P:regulation of DNA-templated transcription"/>
    <property type="evidence" value="ECO:0007669"/>
    <property type="project" value="InterPro"/>
</dbReference>
<dbReference type="SMART" id="SM00421">
    <property type="entry name" value="HTH_LUXR"/>
    <property type="match status" value="1"/>
</dbReference>
<dbReference type="EMBL" id="CP070499">
    <property type="protein sequence ID" value="QSB13011.1"/>
    <property type="molecule type" value="Genomic_DNA"/>
</dbReference>
<dbReference type="Gene3D" id="1.10.10.10">
    <property type="entry name" value="Winged helix-like DNA-binding domain superfamily/Winged helix DNA-binding domain"/>
    <property type="match status" value="1"/>
</dbReference>
<dbReference type="GO" id="GO:0005737">
    <property type="term" value="C:cytoplasm"/>
    <property type="evidence" value="ECO:0007669"/>
    <property type="project" value="TreeGrafter"/>
</dbReference>
<keyword evidence="1" id="KW-0547">Nucleotide-binding</keyword>
<proteinExistence type="predicted"/>
<dbReference type="Proteomes" id="UP000662857">
    <property type="component" value="Chromosome"/>
</dbReference>
<dbReference type="Pfam" id="PF00196">
    <property type="entry name" value="GerE"/>
    <property type="match status" value="1"/>
</dbReference>
<dbReference type="InterPro" id="IPR000792">
    <property type="entry name" value="Tscrpt_reg_LuxR_C"/>
</dbReference>
<keyword evidence="5" id="KW-1185">Reference proteome</keyword>
<evidence type="ECO:0000256" key="2">
    <source>
        <dbReference type="ARBA" id="ARBA00022840"/>
    </source>
</evidence>
<accession>A0A895Y6L5</accession>
<dbReference type="PANTHER" id="PTHR16305:SF35">
    <property type="entry name" value="TRANSCRIPTIONAL ACTIVATOR DOMAIN"/>
    <property type="match status" value="1"/>
</dbReference>